<evidence type="ECO:0000313" key="3">
    <source>
        <dbReference type="Proteomes" id="UP000245119"/>
    </source>
</evidence>
<evidence type="ECO:0000256" key="1">
    <source>
        <dbReference type="SAM" id="MobiDB-lite"/>
    </source>
</evidence>
<name>A0A2T7PHP7_POMCA</name>
<accession>A0A2T7PHP7</accession>
<feature type="region of interest" description="Disordered" evidence="1">
    <location>
        <begin position="15"/>
        <end position="61"/>
    </location>
</feature>
<keyword evidence="3" id="KW-1185">Reference proteome</keyword>
<proteinExistence type="predicted"/>
<organism evidence="2 3">
    <name type="scientific">Pomacea canaliculata</name>
    <name type="common">Golden apple snail</name>
    <dbReference type="NCBI Taxonomy" id="400727"/>
    <lineage>
        <taxon>Eukaryota</taxon>
        <taxon>Metazoa</taxon>
        <taxon>Spiralia</taxon>
        <taxon>Lophotrochozoa</taxon>
        <taxon>Mollusca</taxon>
        <taxon>Gastropoda</taxon>
        <taxon>Caenogastropoda</taxon>
        <taxon>Architaenioglossa</taxon>
        <taxon>Ampullarioidea</taxon>
        <taxon>Ampullariidae</taxon>
        <taxon>Pomacea</taxon>
    </lineage>
</organism>
<protein>
    <submittedName>
        <fullName evidence="2">Uncharacterized protein</fullName>
    </submittedName>
</protein>
<dbReference type="AlphaFoldDB" id="A0A2T7PHP7"/>
<evidence type="ECO:0000313" key="2">
    <source>
        <dbReference type="EMBL" id="PVD32946.1"/>
    </source>
</evidence>
<comment type="caution">
    <text evidence="2">The sequence shown here is derived from an EMBL/GenBank/DDBJ whole genome shotgun (WGS) entry which is preliminary data.</text>
</comment>
<sequence>MVCESQARRKLQLLAKHREGRDGAARGAECQAHTNGPIGSAAPETNGTEETGTALDPGGLQAIRPGARGAIADPRTVYPVSLLSTTDCAKTPEVLQNSENQDHHLLRLSFRG</sequence>
<reference evidence="2 3" key="1">
    <citation type="submission" date="2018-04" db="EMBL/GenBank/DDBJ databases">
        <title>The genome of golden apple snail Pomacea canaliculata provides insight into stress tolerance and invasive adaptation.</title>
        <authorList>
            <person name="Liu C."/>
            <person name="Liu B."/>
            <person name="Ren Y."/>
            <person name="Zhang Y."/>
            <person name="Wang H."/>
            <person name="Li S."/>
            <person name="Jiang F."/>
            <person name="Yin L."/>
            <person name="Zhang G."/>
            <person name="Qian W."/>
            <person name="Fan W."/>
        </authorList>
    </citation>
    <scope>NUCLEOTIDE SEQUENCE [LARGE SCALE GENOMIC DNA]</scope>
    <source>
        <strain evidence="2">SZHN2017</strain>
        <tissue evidence="2">Muscle</tissue>
    </source>
</reference>
<gene>
    <name evidence="2" type="ORF">C0Q70_08393</name>
</gene>
<dbReference type="Proteomes" id="UP000245119">
    <property type="component" value="Linkage Group LG4"/>
</dbReference>
<dbReference type="EMBL" id="PZQS01000004">
    <property type="protein sequence ID" value="PVD32946.1"/>
    <property type="molecule type" value="Genomic_DNA"/>
</dbReference>